<dbReference type="EMBL" id="PXYK01000017">
    <property type="protein sequence ID" value="PSJ57449.1"/>
    <property type="molecule type" value="Genomic_DNA"/>
</dbReference>
<organism evidence="4 5">
    <name type="scientific">Kumtagia ephedrae</name>
    <dbReference type="NCBI Taxonomy" id="2116701"/>
    <lineage>
        <taxon>Bacteria</taxon>
        <taxon>Pseudomonadati</taxon>
        <taxon>Pseudomonadota</taxon>
        <taxon>Alphaproteobacteria</taxon>
        <taxon>Hyphomicrobiales</taxon>
        <taxon>Phyllobacteriaceae</taxon>
        <taxon>Kumtagia</taxon>
    </lineage>
</organism>
<dbReference type="Gene3D" id="3.20.20.30">
    <property type="entry name" value="Luciferase-like domain"/>
    <property type="match status" value="1"/>
</dbReference>
<evidence type="ECO:0000313" key="4">
    <source>
        <dbReference type="EMBL" id="PSJ57449.1"/>
    </source>
</evidence>
<reference evidence="4 5" key="1">
    <citation type="submission" date="2018-03" db="EMBL/GenBank/DDBJ databases">
        <title>The draft genome of Mesorhizobium sp. 6GN-30.</title>
        <authorList>
            <person name="Liu L."/>
            <person name="Li L."/>
            <person name="Wang T."/>
            <person name="Zhang X."/>
            <person name="Liang L."/>
        </authorList>
    </citation>
    <scope>NUCLEOTIDE SEQUENCE [LARGE SCALE GENOMIC DNA]</scope>
    <source>
        <strain evidence="4 5">6GN30</strain>
    </source>
</reference>
<dbReference type="PANTHER" id="PTHR30137">
    <property type="entry name" value="LUCIFERASE-LIKE MONOOXYGENASE"/>
    <property type="match status" value="1"/>
</dbReference>
<comment type="caution">
    <text evidence="4">The sequence shown here is derived from an EMBL/GenBank/DDBJ whole genome shotgun (WGS) entry which is preliminary data.</text>
</comment>
<keyword evidence="5" id="KW-1185">Reference proteome</keyword>
<evidence type="ECO:0000256" key="2">
    <source>
        <dbReference type="ARBA" id="ARBA00023033"/>
    </source>
</evidence>
<keyword evidence="1" id="KW-0560">Oxidoreductase</keyword>
<dbReference type="OrthoDB" id="9804736at2"/>
<evidence type="ECO:0000256" key="1">
    <source>
        <dbReference type="ARBA" id="ARBA00023002"/>
    </source>
</evidence>
<evidence type="ECO:0000313" key="5">
    <source>
        <dbReference type="Proteomes" id="UP000241229"/>
    </source>
</evidence>
<dbReference type="Pfam" id="PF00296">
    <property type="entry name" value="Bac_luciferase"/>
    <property type="match status" value="1"/>
</dbReference>
<dbReference type="InterPro" id="IPR011251">
    <property type="entry name" value="Luciferase-like_dom"/>
</dbReference>
<dbReference type="GO" id="GO:0016705">
    <property type="term" value="F:oxidoreductase activity, acting on paired donors, with incorporation or reduction of molecular oxygen"/>
    <property type="evidence" value="ECO:0007669"/>
    <property type="project" value="InterPro"/>
</dbReference>
<sequence length="350" mass="37959">MRLGIYTFGDLRPDPVTGKTISPAERMAQMMEMAKLADEAGLDLIGVGEHHGLDYVNSATAVQLAAIGTVTKRIRLSSATTLIATADPVRTFQEFATADLLSGGRVEIIVGRGAFNDNYALFGHDMADYDALFVEKLDLLERLNTSERITWRGQFRSPLSDAPIAPRPAQPRLPISVGAVSPASVQRVAREGYRLTLPLLGGLIPRYGQLAELYRTAWTDRGRSASARPEVAVFGHAHVSTKSGAMADFFPYYSAYLEPLFKGSIPQDQYRAFWSPTGSLIAGSPLQVVDKLSLLHEATGCDLFAGQIDIGAQPFSQVLRGIELLATQVSPSLRNLGNDPADSRRSSPRV</sequence>
<dbReference type="GO" id="GO:0004497">
    <property type="term" value="F:monooxygenase activity"/>
    <property type="evidence" value="ECO:0007669"/>
    <property type="project" value="UniProtKB-KW"/>
</dbReference>
<dbReference type="SUPFAM" id="SSF51679">
    <property type="entry name" value="Bacterial luciferase-like"/>
    <property type="match status" value="1"/>
</dbReference>
<accession>A0A2P7S4W5</accession>
<dbReference type="RefSeq" id="WP_106773514.1">
    <property type="nucleotide sequence ID" value="NZ_PXYK01000017.1"/>
</dbReference>
<feature type="domain" description="Luciferase-like" evidence="3">
    <location>
        <begin position="1"/>
        <end position="292"/>
    </location>
</feature>
<dbReference type="InterPro" id="IPR036661">
    <property type="entry name" value="Luciferase-like_sf"/>
</dbReference>
<name>A0A2P7S4W5_9HYPH</name>
<dbReference type="InterPro" id="IPR050766">
    <property type="entry name" value="Bact_Lucif_Oxidored"/>
</dbReference>
<dbReference type="GO" id="GO:0005829">
    <property type="term" value="C:cytosol"/>
    <property type="evidence" value="ECO:0007669"/>
    <property type="project" value="TreeGrafter"/>
</dbReference>
<evidence type="ECO:0000259" key="3">
    <source>
        <dbReference type="Pfam" id="PF00296"/>
    </source>
</evidence>
<protein>
    <submittedName>
        <fullName evidence="4">LLM class flavin-dependent oxidoreductase</fullName>
    </submittedName>
</protein>
<dbReference type="Proteomes" id="UP000241229">
    <property type="component" value="Unassembled WGS sequence"/>
</dbReference>
<dbReference type="AlphaFoldDB" id="A0A2P7S4W5"/>
<keyword evidence="2" id="KW-0503">Monooxygenase</keyword>
<dbReference type="PANTHER" id="PTHR30137:SF8">
    <property type="entry name" value="BLR5498 PROTEIN"/>
    <property type="match status" value="1"/>
</dbReference>
<gene>
    <name evidence="4" type="ORF">C7I84_17540</name>
</gene>
<proteinExistence type="predicted"/>